<dbReference type="Proteomes" id="UP000288805">
    <property type="component" value="Unassembled WGS sequence"/>
</dbReference>
<dbReference type="InterPro" id="IPR032009">
    <property type="entry name" value="SCAB_CC"/>
</dbReference>
<evidence type="ECO:0000313" key="4">
    <source>
        <dbReference type="Proteomes" id="UP000288805"/>
    </source>
</evidence>
<feature type="region of interest" description="Disordered" evidence="1">
    <location>
        <begin position="34"/>
        <end position="66"/>
    </location>
</feature>
<dbReference type="PANTHER" id="PTHR31172:SF3">
    <property type="entry name" value="STOMATAL CLOSURE-RELATED ACTIN-BINDING PROTEIN 1"/>
    <property type="match status" value="1"/>
</dbReference>
<dbReference type="Pfam" id="PF16712">
    <property type="entry name" value="SCAB_CC"/>
    <property type="match status" value="1"/>
</dbReference>
<reference evidence="3 4" key="1">
    <citation type="journal article" date="2018" name="PLoS Genet.">
        <title>Population sequencing reveals clonal diversity and ancestral inbreeding in the grapevine cultivar Chardonnay.</title>
        <authorList>
            <person name="Roach M.J."/>
            <person name="Johnson D.L."/>
            <person name="Bohlmann J."/>
            <person name="van Vuuren H.J."/>
            <person name="Jones S.J."/>
            <person name="Pretorius I.S."/>
            <person name="Schmidt S.A."/>
            <person name="Borneman A.R."/>
        </authorList>
    </citation>
    <scope>NUCLEOTIDE SEQUENCE [LARGE SCALE GENOMIC DNA]</scope>
    <source>
        <strain evidence="4">cv. Chardonnay</strain>
        <tissue evidence="3">Leaf</tissue>
    </source>
</reference>
<feature type="compositionally biased region" description="Basic and acidic residues" evidence="1">
    <location>
        <begin position="34"/>
        <end position="43"/>
    </location>
</feature>
<dbReference type="GO" id="GO:0010119">
    <property type="term" value="P:regulation of stomatal movement"/>
    <property type="evidence" value="ECO:0007669"/>
    <property type="project" value="InterPro"/>
</dbReference>
<dbReference type="InterPro" id="IPR039640">
    <property type="entry name" value="SCAB"/>
</dbReference>
<protein>
    <submittedName>
        <fullName evidence="3">Stomatal closure-related actin-binding protein 1</fullName>
    </submittedName>
</protein>
<evidence type="ECO:0000313" key="3">
    <source>
        <dbReference type="EMBL" id="RVW90770.1"/>
    </source>
</evidence>
<feature type="domain" description="Stomatal closure-related actin-binding protein coiled-coil" evidence="2">
    <location>
        <begin position="73"/>
        <end position="126"/>
    </location>
</feature>
<dbReference type="AlphaFoldDB" id="A0A438I2B1"/>
<organism evidence="3 4">
    <name type="scientific">Vitis vinifera</name>
    <name type="common">Grape</name>
    <dbReference type="NCBI Taxonomy" id="29760"/>
    <lineage>
        <taxon>Eukaryota</taxon>
        <taxon>Viridiplantae</taxon>
        <taxon>Streptophyta</taxon>
        <taxon>Embryophyta</taxon>
        <taxon>Tracheophyta</taxon>
        <taxon>Spermatophyta</taxon>
        <taxon>Magnoliopsida</taxon>
        <taxon>eudicotyledons</taxon>
        <taxon>Gunneridae</taxon>
        <taxon>Pentapetalae</taxon>
        <taxon>rosids</taxon>
        <taxon>Vitales</taxon>
        <taxon>Vitaceae</taxon>
        <taxon>Viteae</taxon>
        <taxon>Vitis</taxon>
    </lineage>
</organism>
<accession>A0A438I2B1</accession>
<comment type="caution">
    <text evidence="3">The sequence shown here is derived from an EMBL/GenBank/DDBJ whole genome shotgun (WGS) entry which is preliminary data.</text>
</comment>
<evidence type="ECO:0000259" key="2">
    <source>
        <dbReference type="Pfam" id="PF16712"/>
    </source>
</evidence>
<gene>
    <name evidence="3" type="primary">SCAB1_7</name>
    <name evidence="3" type="ORF">CK203_046411</name>
</gene>
<dbReference type="GO" id="GO:0003779">
    <property type="term" value="F:actin binding"/>
    <property type="evidence" value="ECO:0007669"/>
    <property type="project" value="InterPro"/>
</dbReference>
<dbReference type="PANTHER" id="PTHR31172">
    <property type="entry name" value="STOMATAL CLOSURE-RELATED ACTIN-BINDING PROTEIN 1"/>
    <property type="match status" value="1"/>
</dbReference>
<name>A0A438I2B1_VITVI</name>
<proteinExistence type="predicted"/>
<dbReference type="GO" id="GO:0007015">
    <property type="term" value="P:actin filament organization"/>
    <property type="evidence" value="ECO:0007669"/>
    <property type="project" value="InterPro"/>
</dbReference>
<dbReference type="EMBL" id="QGNW01000152">
    <property type="protein sequence ID" value="RVW90770.1"/>
    <property type="molecule type" value="Genomic_DNA"/>
</dbReference>
<sequence>MSIFRLQKMLRNLLMRKDLLLVLKLRMPEKQFGEWKRPLRNKNESLGPQESSAPRHPLPSKEAATTSYHPLCSTDMDELMKEVQEARRIKMLHQPSKVMDMEHELLALRLQLAEKSKHSLQLQKEVHCIRSIACLVNL</sequence>
<evidence type="ECO:0000256" key="1">
    <source>
        <dbReference type="SAM" id="MobiDB-lite"/>
    </source>
</evidence>